<keyword evidence="2" id="KW-0479">Metal-binding</keyword>
<dbReference type="GO" id="GO:0003677">
    <property type="term" value="F:DNA binding"/>
    <property type="evidence" value="ECO:0007669"/>
    <property type="project" value="UniProtKB-KW"/>
</dbReference>
<evidence type="ECO:0000256" key="6">
    <source>
        <dbReference type="SAM" id="MobiDB-lite"/>
    </source>
</evidence>
<organism evidence="9 10">
    <name type="scientific">Castilleja foliolosa</name>
    <dbReference type="NCBI Taxonomy" id="1961234"/>
    <lineage>
        <taxon>Eukaryota</taxon>
        <taxon>Viridiplantae</taxon>
        <taxon>Streptophyta</taxon>
        <taxon>Embryophyta</taxon>
        <taxon>Tracheophyta</taxon>
        <taxon>Spermatophyta</taxon>
        <taxon>Magnoliopsida</taxon>
        <taxon>eudicotyledons</taxon>
        <taxon>Gunneridae</taxon>
        <taxon>Pentapetalae</taxon>
        <taxon>asterids</taxon>
        <taxon>lamiids</taxon>
        <taxon>Lamiales</taxon>
        <taxon>Orobanchaceae</taxon>
        <taxon>Pedicularideae</taxon>
        <taxon>Castillejinae</taxon>
        <taxon>Castilleja</taxon>
    </lineage>
</organism>
<dbReference type="Proteomes" id="UP001632038">
    <property type="component" value="Unassembled WGS sequence"/>
</dbReference>
<comment type="caution">
    <text evidence="9">The sequence shown here is derived from an EMBL/GenBank/DDBJ whole genome shotgun (WGS) entry which is preliminary data.</text>
</comment>
<dbReference type="Pfam" id="PF08646">
    <property type="entry name" value="Rep_fac-A_C"/>
    <property type="match status" value="1"/>
</dbReference>
<proteinExistence type="inferred from homology"/>
<dbReference type="CDD" id="cd04481">
    <property type="entry name" value="RPA1_DBD_B_like"/>
    <property type="match status" value="1"/>
</dbReference>
<dbReference type="InterPro" id="IPR047192">
    <property type="entry name" value="Euk_RPA1_DBD_C"/>
</dbReference>
<reference evidence="10" key="1">
    <citation type="journal article" date="2024" name="IScience">
        <title>Strigolactones Initiate the Formation of Haustorium-like Structures in Castilleja.</title>
        <authorList>
            <person name="Buerger M."/>
            <person name="Peterson D."/>
            <person name="Chory J."/>
        </authorList>
    </citation>
    <scope>NUCLEOTIDE SEQUENCE [LARGE SCALE GENOMIC DNA]</scope>
</reference>
<evidence type="ECO:0000313" key="9">
    <source>
        <dbReference type="EMBL" id="KAL3615143.1"/>
    </source>
</evidence>
<evidence type="ECO:0000313" key="10">
    <source>
        <dbReference type="Proteomes" id="UP001632038"/>
    </source>
</evidence>
<keyword evidence="5" id="KW-0238">DNA-binding</keyword>
<dbReference type="GO" id="GO:0008270">
    <property type="term" value="F:zinc ion binding"/>
    <property type="evidence" value="ECO:0007669"/>
    <property type="project" value="UniProtKB-KW"/>
</dbReference>
<evidence type="ECO:0000256" key="1">
    <source>
        <dbReference type="ARBA" id="ARBA00005690"/>
    </source>
</evidence>
<dbReference type="PANTHER" id="PTHR47165">
    <property type="entry name" value="OS03G0429900 PROTEIN"/>
    <property type="match status" value="1"/>
</dbReference>
<comment type="similarity">
    <text evidence="1">Belongs to the replication factor A protein 1 family.</text>
</comment>
<gene>
    <name evidence="9" type="ORF">CASFOL_040804</name>
</gene>
<dbReference type="InterPro" id="IPR003871">
    <property type="entry name" value="RFA1B/D_OB_1st"/>
</dbReference>
<keyword evidence="3" id="KW-0863">Zinc-finger</keyword>
<protein>
    <submittedName>
        <fullName evidence="9">Uncharacterized protein</fullName>
    </submittedName>
</protein>
<evidence type="ECO:0000256" key="3">
    <source>
        <dbReference type="ARBA" id="ARBA00022771"/>
    </source>
</evidence>
<evidence type="ECO:0000256" key="4">
    <source>
        <dbReference type="ARBA" id="ARBA00022833"/>
    </source>
</evidence>
<name>A0ABD3BCL9_9LAMI</name>
<feature type="domain" description="Replication factor A C-terminal" evidence="8">
    <location>
        <begin position="310"/>
        <end position="417"/>
    </location>
</feature>
<dbReference type="AlphaFoldDB" id="A0ABD3BCL9"/>
<dbReference type="Gene3D" id="2.40.50.140">
    <property type="entry name" value="Nucleic acid-binding proteins"/>
    <property type="match status" value="3"/>
</dbReference>
<evidence type="ECO:0000256" key="2">
    <source>
        <dbReference type="ARBA" id="ARBA00022723"/>
    </source>
</evidence>
<dbReference type="InterPro" id="IPR012340">
    <property type="entry name" value="NA-bd_OB-fold"/>
</dbReference>
<dbReference type="EMBL" id="JAVIJP010000100">
    <property type="protein sequence ID" value="KAL3615143.1"/>
    <property type="molecule type" value="Genomic_DNA"/>
</dbReference>
<evidence type="ECO:0000259" key="7">
    <source>
        <dbReference type="Pfam" id="PF02721"/>
    </source>
</evidence>
<feature type="compositionally biased region" description="Acidic residues" evidence="6">
    <location>
        <begin position="530"/>
        <end position="547"/>
    </location>
</feature>
<sequence length="555" mass="63086">MATKGSSGPVTRPVKEIRRENKPAIKVRVVRRFYRGGNSSNKSLEIVFHDLEGGRITGHVVKSYHLASLDAKIVQGRVYGIRKNNYYVENNTGKYLTTLHKFRIVLHGLTKLVEIPEESFFPDFMFDFRNFNTLANPDTIDETLLFDVIGKVIEIHNAQERDFHGKNARLIEMVLEDLSGIQVRCTLWDDYVDQVLAFEGNLGSGTPVIILQLCRAKVWNDKVYISNSFDTTQIHTLESIPAIELFKSQITTDNLDRSQSMSRGSLNSLRLEYDDLANGNMTVNPIETIFIVDEAVNFWVCAIVGSIIGNWSYLACTKCNKKLERVGLEYICDVCRKTYKTGVYKYKLQLEVLDQTGNVSLLCWDRESEKLIGRPCQELREEYEENLKADRTDLPMSLLKLVDQTVLFKVKVETKQLHKDNAVFVVSRLVTDPDVVSKYTKYTAETESEADFLTLMLNEETNFETMSDDEVSTPIKKAFAAKTSLEREGGAVAAKSLDFDQECVGSTSAKSVRNITMTKKQYMRKFVVQDEGDDEDDDMVQVEEEENAEAKEKSG</sequence>
<feature type="region of interest" description="Disordered" evidence="6">
    <location>
        <begin position="529"/>
        <end position="555"/>
    </location>
</feature>
<dbReference type="Pfam" id="PF02721">
    <property type="entry name" value="DUF223"/>
    <property type="match status" value="1"/>
</dbReference>
<keyword evidence="10" id="KW-1185">Reference proteome</keyword>
<dbReference type="InterPro" id="IPR013955">
    <property type="entry name" value="Rep_factor-A_C"/>
</dbReference>
<evidence type="ECO:0000256" key="5">
    <source>
        <dbReference type="ARBA" id="ARBA00023125"/>
    </source>
</evidence>
<dbReference type="PANTHER" id="PTHR47165:SF4">
    <property type="entry name" value="OS03G0429900 PROTEIN"/>
    <property type="match status" value="1"/>
</dbReference>
<feature type="domain" description="Replication protein A 70 kDa DNA-binding subunit B/D first OB fold" evidence="7">
    <location>
        <begin position="24"/>
        <end position="112"/>
    </location>
</feature>
<keyword evidence="4" id="KW-0862">Zinc</keyword>
<accession>A0ABD3BCL9</accession>
<dbReference type="CDD" id="cd04476">
    <property type="entry name" value="RPA1_DBD_C"/>
    <property type="match status" value="1"/>
</dbReference>
<evidence type="ECO:0000259" key="8">
    <source>
        <dbReference type="Pfam" id="PF08646"/>
    </source>
</evidence>
<dbReference type="SUPFAM" id="SSF50249">
    <property type="entry name" value="Nucleic acid-binding proteins"/>
    <property type="match status" value="2"/>
</dbReference>